<dbReference type="Gene3D" id="3.30.160.390">
    <property type="entry name" value="Integrase, DNA-binding domain"/>
    <property type="match status" value="1"/>
</dbReference>
<dbReference type="InterPro" id="IPR053876">
    <property type="entry name" value="Phage_int_M"/>
</dbReference>
<dbReference type="InterPro" id="IPR010998">
    <property type="entry name" value="Integrase_recombinase_N"/>
</dbReference>
<dbReference type="InterPro" id="IPR044068">
    <property type="entry name" value="CB"/>
</dbReference>
<dbReference type="InterPro" id="IPR013762">
    <property type="entry name" value="Integrase-like_cat_sf"/>
</dbReference>
<dbReference type="AlphaFoldDB" id="A0A9X2BZM4"/>
<evidence type="ECO:0000259" key="8">
    <source>
        <dbReference type="PROSITE" id="PS51900"/>
    </source>
</evidence>
<evidence type="ECO:0000313" key="9">
    <source>
        <dbReference type="EMBL" id="MCK8788114.1"/>
    </source>
</evidence>
<protein>
    <submittedName>
        <fullName evidence="9">Integrase arm-type DNA-binding domain-containing protein</fullName>
    </submittedName>
</protein>
<gene>
    <name evidence="9" type="ORF">M0638_27545</name>
</gene>
<accession>A0A9X2BZM4</accession>
<evidence type="ECO:0000256" key="4">
    <source>
        <dbReference type="ARBA" id="ARBA00023172"/>
    </source>
</evidence>
<dbReference type="CDD" id="cd00801">
    <property type="entry name" value="INT_P4_C"/>
    <property type="match status" value="1"/>
</dbReference>
<organism evidence="9 10">
    <name type="scientific">Roseomonas acroporae</name>
    <dbReference type="NCBI Taxonomy" id="2937791"/>
    <lineage>
        <taxon>Bacteria</taxon>
        <taxon>Pseudomonadati</taxon>
        <taxon>Pseudomonadota</taxon>
        <taxon>Alphaproteobacteria</taxon>
        <taxon>Acetobacterales</taxon>
        <taxon>Roseomonadaceae</taxon>
        <taxon>Roseomonas</taxon>
    </lineage>
</organism>
<dbReference type="RefSeq" id="WP_248670156.1">
    <property type="nucleotide sequence ID" value="NZ_JALPRX010000182.1"/>
</dbReference>
<keyword evidence="4" id="KW-0233">DNA recombination</keyword>
<evidence type="ECO:0000256" key="2">
    <source>
        <dbReference type="ARBA" id="ARBA00022908"/>
    </source>
</evidence>
<sequence>MAGKLTAMGVRALNKPGRYGDGGGLHLYVKDAARRTWVLRYMRDGKSRDMGLGAYPAVSLAEAREKADAARKLIRDGQDPQQARAADKAARAVAQERTFRAAAEALIADKAAGWRNPKHGAQWRATLEAYAYPAFGDRPVEEVDTAAVLAVLRPLWTRVPETASRLRGRIEAVLDAAKAGGWRTGENPARWKGHLAMKLPPARKVKPVENHPALPWKDMAAFMARLAGEAGVGPLALRFAILTAARSGEVRGMTWGEVDMEAAVWTVPAKRMKAGKLHRVPLSGSAMDLLRSVRMGDPAPGALVFPGTGRRGGGKGGPKDGADTSAQRPLSDMTLTMLLRRMERSDIHVHGFRSTFRDWAAECTPYPRDVVEKALAHSVRDKVEAAYQRADMLERRRPLMEEWAAWCEGAARRGATGAAQPAERGAMAEADSSAA</sequence>
<comment type="caution">
    <text evidence="9">The sequence shown here is derived from an EMBL/GenBank/DDBJ whole genome shotgun (WGS) entry which is preliminary data.</text>
</comment>
<proteinExistence type="inferred from homology"/>
<evidence type="ECO:0000256" key="5">
    <source>
        <dbReference type="PROSITE-ProRule" id="PRU01248"/>
    </source>
</evidence>
<keyword evidence="10" id="KW-1185">Reference proteome</keyword>
<evidence type="ECO:0000256" key="6">
    <source>
        <dbReference type="SAM" id="MobiDB-lite"/>
    </source>
</evidence>
<dbReference type="InterPro" id="IPR025166">
    <property type="entry name" value="Integrase_DNA_bind_dom"/>
</dbReference>
<dbReference type="InterPro" id="IPR011010">
    <property type="entry name" value="DNA_brk_join_enz"/>
</dbReference>
<dbReference type="EMBL" id="JALPRX010000182">
    <property type="protein sequence ID" value="MCK8788114.1"/>
    <property type="molecule type" value="Genomic_DNA"/>
</dbReference>
<evidence type="ECO:0000259" key="7">
    <source>
        <dbReference type="PROSITE" id="PS51898"/>
    </source>
</evidence>
<feature type="domain" description="Tyr recombinase" evidence="7">
    <location>
        <begin position="209"/>
        <end position="400"/>
    </location>
</feature>
<keyword evidence="3 5" id="KW-0238">DNA-binding</keyword>
<dbReference type="Gene3D" id="1.10.443.10">
    <property type="entry name" value="Intergrase catalytic core"/>
    <property type="match status" value="1"/>
</dbReference>
<dbReference type="PROSITE" id="PS51900">
    <property type="entry name" value="CB"/>
    <property type="match status" value="1"/>
</dbReference>
<dbReference type="InterPro" id="IPR038488">
    <property type="entry name" value="Integrase_DNA-bd_sf"/>
</dbReference>
<evidence type="ECO:0000313" key="10">
    <source>
        <dbReference type="Proteomes" id="UP001139516"/>
    </source>
</evidence>
<comment type="similarity">
    <text evidence="1">Belongs to the 'phage' integrase family.</text>
</comment>
<dbReference type="PANTHER" id="PTHR30629:SF2">
    <property type="entry name" value="PROPHAGE INTEGRASE INTS-RELATED"/>
    <property type="match status" value="1"/>
</dbReference>
<dbReference type="InterPro" id="IPR002104">
    <property type="entry name" value="Integrase_catalytic"/>
</dbReference>
<dbReference type="GO" id="GO:0003677">
    <property type="term" value="F:DNA binding"/>
    <property type="evidence" value="ECO:0007669"/>
    <property type="project" value="UniProtKB-UniRule"/>
</dbReference>
<feature type="region of interest" description="Disordered" evidence="6">
    <location>
        <begin position="303"/>
        <end position="327"/>
    </location>
</feature>
<reference evidence="9" key="1">
    <citation type="submission" date="2022-04" db="EMBL/GenBank/DDBJ databases">
        <title>Roseomonas acroporae sp. nov., isolated from coral Acropora digitifera.</title>
        <authorList>
            <person name="Sun H."/>
        </authorList>
    </citation>
    <scope>NUCLEOTIDE SEQUENCE</scope>
    <source>
        <strain evidence="9">NAR14</strain>
    </source>
</reference>
<evidence type="ECO:0000256" key="3">
    <source>
        <dbReference type="ARBA" id="ARBA00023125"/>
    </source>
</evidence>
<dbReference type="InterPro" id="IPR050808">
    <property type="entry name" value="Phage_Integrase"/>
</dbReference>
<dbReference type="GO" id="GO:0015074">
    <property type="term" value="P:DNA integration"/>
    <property type="evidence" value="ECO:0007669"/>
    <property type="project" value="UniProtKB-KW"/>
</dbReference>
<dbReference type="PROSITE" id="PS51898">
    <property type="entry name" value="TYR_RECOMBINASE"/>
    <property type="match status" value="1"/>
</dbReference>
<dbReference type="Gene3D" id="1.10.150.130">
    <property type="match status" value="1"/>
</dbReference>
<name>A0A9X2BZM4_9PROT</name>
<feature type="domain" description="Core-binding (CB)" evidence="8">
    <location>
        <begin position="97"/>
        <end position="178"/>
    </location>
</feature>
<dbReference type="Pfam" id="PF13356">
    <property type="entry name" value="Arm-DNA-bind_3"/>
    <property type="match status" value="1"/>
</dbReference>
<dbReference type="PANTHER" id="PTHR30629">
    <property type="entry name" value="PROPHAGE INTEGRASE"/>
    <property type="match status" value="1"/>
</dbReference>
<dbReference type="Pfam" id="PF00589">
    <property type="entry name" value="Phage_integrase"/>
    <property type="match status" value="1"/>
</dbReference>
<dbReference type="GO" id="GO:0006310">
    <property type="term" value="P:DNA recombination"/>
    <property type="evidence" value="ECO:0007669"/>
    <property type="project" value="UniProtKB-KW"/>
</dbReference>
<evidence type="ECO:0000256" key="1">
    <source>
        <dbReference type="ARBA" id="ARBA00008857"/>
    </source>
</evidence>
<dbReference type="Pfam" id="PF22022">
    <property type="entry name" value="Phage_int_M"/>
    <property type="match status" value="1"/>
</dbReference>
<dbReference type="SUPFAM" id="SSF56349">
    <property type="entry name" value="DNA breaking-rejoining enzymes"/>
    <property type="match status" value="1"/>
</dbReference>
<keyword evidence="2" id="KW-0229">DNA integration</keyword>
<dbReference type="Proteomes" id="UP001139516">
    <property type="component" value="Unassembled WGS sequence"/>
</dbReference>